<reference evidence="4" key="1">
    <citation type="journal article" date="2013" name="Nature">
        <title>Pan genome of the phytoplankton Emiliania underpins its global distribution.</title>
        <authorList>
            <person name="Read B.A."/>
            <person name="Kegel J."/>
            <person name="Klute M.J."/>
            <person name="Kuo A."/>
            <person name="Lefebvre S.C."/>
            <person name="Maumus F."/>
            <person name="Mayer C."/>
            <person name="Miller J."/>
            <person name="Monier A."/>
            <person name="Salamov A."/>
            <person name="Young J."/>
            <person name="Aguilar M."/>
            <person name="Claverie J.M."/>
            <person name="Frickenhaus S."/>
            <person name="Gonzalez K."/>
            <person name="Herman E.K."/>
            <person name="Lin Y.C."/>
            <person name="Napier J."/>
            <person name="Ogata H."/>
            <person name="Sarno A.F."/>
            <person name="Shmutz J."/>
            <person name="Schroeder D."/>
            <person name="de Vargas C."/>
            <person name="Verret F."/>
            <person name="von Dassow P."/>
            <person name="Valentin K."/>
            <person name="Van de Peer Y."/>
            <person name="Wheeler G."/>
            <person name="Dacks J.B."/>
            <person name="Delwiche C.F."/>
            <person name="Dyhrman S.T."/>
            <person name="Glockner G."/>
            <person name="John U."/>
            <person name="Richards T."/>
            <person name="Worden A.Z."/>
            <person name="Zhang X."/>
            <person name="Grigoriev I.V."/>
            <person name="Allen A.E."/>
            <person name="Bidle K."/>
            <person name="Borodovsky M."/>
            <person name="Bowler C."/>
            <person name="Brownlee C."/>
            <person name="Cock J.M."/>
            <person name="Elias M."/>
            <person name="Gladyshev V.N."/>
            <person name="Groth M."/>
            <person name="Guda C."/>
            <person name="Hadaegh A."/>
            <person name="Iglesias-Rodriguez M.D."/>
            <person name="Jenkins J."/>
            <person name="Jones B.M."/>
            <person name="Lawson T."/>
            <person name="Leese F."/>
            <person name="Lindquist E."/>
            <person name="Lobanov A."/>
            <person name="Lomsadze A."/>
            <person name="Malik S.B."/>
            <person name="Marsh M.E."/>
            <person name="Mackinder L."/>
            <person name="Mock T."/>
            <person name="Mueller-Roeber B."/>
            <person name="Pagarete A."/>
            <person name="Parker M."/>
            <person name="Probert I."/>
            <person name="Quesneville H."/>
            <person name="Raines C."/>
            <person name="Rensing S.A."/>
            <person name="Riano-Pachon D.M."/>
            <person name="Richier S."/>
            <person name="Rokitta S."/>
            <person name="Shiraiwa Y."/>
            <person name="Soanes D.M."/>
            <person name="van der Giezen M."/>
            <person name="Wahlund T.M."/>
            <person name="Williams B."/>
            <person name="Wilson W."/>
            <person name="Wolfe G."/>
            <person name="Wurch L.L."/>
        </authorList>
    </citation>
    <scope>NUCLEOTIDE SEQUENCE</scope>
</reference>
<evidence type="ECO:0000313" key="4">
    <source>
        <dbReference type="Proteomes" id="UP000013827"/>
    </source>
</evidence>
<reference evidence="3" key="2">
    <citation type="submission" date="2024-10" db="UniProtKB">
        <authorList>
            <consortium name="EnsemblProtists"/>
        </authorList>
    </citation>
    <scope>IDENTIFICATION</scope>
</reference>
<keyword evidence="4" id="KW-1185">Reference proteome</keyword>
<dbReference type="InterPro" id="IPR015915">
    <property type="entry name" value="Kelch-typ_b-propeller"/>
</dbReference>
<dbReference type="InterPro" id="IPR006652">
    <property type="entry name" value="Kelch_1"/>
</dbReference>
<dbReference type="PaxDb" id="2903-EOD27987"/>
<dbReference type="KEGG" id="ehx:EMIHUDRAFT_235315"/>
<dbReference type="SUPFAM" id="SSF117281">
    <property type="entry name" value="Kelch motif"/>
    <property type="match status" value="1"/>
</dbReference>
<dbReference type="STRING" id="2903.R1CZ57"/>
<sequence length="321" mass="35801">MSGLDYCEIDEDEEEVFAYQKLRRTHHTYGFALNGLGHLLTGSKYQSGYVYGAQPTDAFFRYDPSSEVWSELDPFPGGARSYAIGDVHLGQNMVYFGFGRDSVGRALGDLWRYDGEGWAQLASCPDGCQRLHPAFVALDTKLFVAAGSGIYGNIKTAWSYDIERDEWEPLPDLPGDARHHPYQFVAGGQPYVYGGHGRAIYTDLYRWDFDTATGEFLQSVTKRAPAPGEGRVAGTQFSVGKYGYVLSGDGNDHGSMVTGEFWRYDPDADEWKALPPHPGASRWAPASFVLNGHVYFYNGLDRLPGRMSFYPSDSFRIRLPA</sequence>
<dbReference type="Proteomes" id="UP000013827">
    <property type="component" value="Unassembled WGS sequence"/>
</dbReference>
<dbReference type="EnsemblProtists" id="EOD27987">
    <property type="protein sequence ID" value="EOD27987"/>
    <property type="gene ID" value="EMIHUDRAFT_235315"/>
</dbReference>
<dbReference type="PANTHER" id="PTHR24412">
    <property type="entry name" value="KELCH PROTEIN"/>
    <property type="match status" value="1"/>
</dbReference>
<evidence type="ECO:0000313" key="3">
    <source>
        <dbReference type="EnsemblProtists" id="EOD27987"/>
    </source>
</evidence>
<dbReference type="Gene3D" id="2.120.10.80">
    <property type="entry name" value="Kelch-type beta propeller"/>
    <property type="match status" value="2"/>
</dbReference>
<dbReference type="Pfam" id="PF01344">
    <property type="entry name" value="Kelch_1"/>
    <property type="match status" value="1"/>
</dbReference>
<proteinExistence type="predicted"/>
<dbReference type="AlphaFoldDB" id="A0A0D3JWV2"/>
<name>A0A0D3JWV2_EMIH1</name>
<dbReference type="PANTHER" id="PTHR24412:SF489">
    <property type="entry name" value="RING FINGER DOMAIN AND KELCH REPEAT-CONTAINING PROTEIN DDB_G0271372"/>
    <property type="match status" value="1"/>
</dbReference>
<dbReference type="HOGENOM" id="CLU_054483_0_0_1"/>
<keyword evidence="1" id="KW-0880">Kelch repeat</keyword>
<organism evidence="3 4">
    <name type="scientific">Emiliania huxleyi (strain CCMP1516)</name>
    <dbReference type="NCBI Taxonomy" id="280463"/>
    <lineage>
        <taxon>Eukaryota</taxon>
        <taxon>Haptista</taxon>
        <taxon>Haptophyta</taxon>
        <taxon>Prymnesiophyceae</taxon>
        <taxon>Isochrysidales</taxon>
        <taxon>Noelaerhabdaceae</taxon>
        <taxon>Emiliania</taxon>
    </lineage>
</organism>
<protein>
    <recommendedName>
        <fullName evidence="5">Galactose oxidase</fullName>
    </recommendedName>
</protein>
<keyword evidence="2" id="KW-0677">Repeat</keyword>
<evidence type="ECO:0008006" key="5">
    <source>
        <dbReference type="Google" id="ProtNLM"/>
    </source>
</evidence>
<evidence type="ECO:0000256" key="2">
    <source>
        <dbReference type="ARBA" id="ARBA00022737"/>
    </source>
</evidence>
<dbReference type="GeneID" id="17273532"/>
<accession>A0A0D3JWV2</accession>
<dbReference type="RefSeq" id="XP_005780416.1">
    <property type="nucleotide sequence ID" value="XM_005780359.1"/>
</dbReference>
<evidence type="ECO:0000256" key="1">
    <source>
        <dbReference type="ARBA" id="ARBA00022441"/>
    </source>
</evidence>